<name>A0A2M4D2T9_ANODA</name>
<dbReference type="EMBL" id="GGFL01007691">
    <property type="protein sequence ID" value="MBW71869.1"/>
    <property type="molecule type" value="Transcribed_RNA"/>
</dbReference>
<reference evidence="2" key="1">
    <citation type="submission" date="2018-01" db="EMBL/GenBank/DDBJ databases">
        <title>An insight into the sialome of Amazonian anophelines.</title>
        <authorList>
            <person name="Ribeiro J.M."/>
            <person name="Scarpassa V."/>
            <person name="Calvo E."/>
        </authorList>
    </citation>
    <scope>NUCLEOTIDE SEQUENCE</scope>
</reference>
<proteinExistence type="predicted"/>
<keyword evidence="1" id="KW-0732">Signal</keyword>
<evidence type="ECO:0000256" key="1">
    <source>
        <dbReference type="SAM" id="SignalP"/>
    </source>
</evidence>
<accession>A0A2M4D2T9</accession>
<organism evidence="2">
    <name type="scientific">Anopheles darlingi</name>
    <name type="common">Mosquito</name>
    <dbReference type="NCBI Taxonomy" id="43151"/>
    <lineage>
        <taxon>Eukaryota</taxon>
        <taxon>Metazoa</taxon>
        <taxon>Ecdysozoa</taxon>
        <taxon>Arthropoda</taxon>
        <taxon>Hexapoda</taxon>
        <taxon>Insecta</taxon>
        <taxon>Pterygota</taxon>
        <taxon>Neoptera</taxon>
        <taxon>Endopterygota</taxon>
        <taxon>Diptera</taxon>
        <taxon>Nematocera</taxon>
        <taxon>Culicoidea</taxon>
        <taxon>Culicidae</taxon>
        <taxon>Anophelinae</taxon>
        <taxon>Anopheles</taxon>
    </lineage>
</organism>
<protein>
    <submittedName>
        <fullName evidence="2">Putative secreted protein</fullName>
    </submittedName>
</protein>
<evidence type="ECO:0000313" key="2">
    <source>
        <dbReference type="EMBL" id="MBW71869.1"/>
    </source>
</evidence>
<feature type="chain" id="PRO_5014876085" evidence="1">
    <location>
        <begin position="20"/>
        <end position="105"/>
    </location>
</feature>
<dbReference type="AlphaFoldDB" id="A0A2M4D2T9"/>
<sequence>MVMFIVVLIALQNADRVVASCSCATRYAAITTIRRHNASHGPFLTFRRRRGHTHSLMLGLIQDFRATGILRRTTIQGFLERCIIFITLAFYRLTTRCLIANRATG</sequence>
<feature type="signal peptide" evidence="1">
    <location>
        <begin position="1"/>
        <end position="19"/>
    </location>
</feature>